<gene>
    <name evidence="1" type="ORF">CU669_19645</name>
</gene>
<organism evidence="1 2">
    <name type="scientific">Paramagnetospirillum kuznetsovii</name>
    <dbReference type="NCBI Taxonomy" id="2053833"/>
    <lineage>
        <taxon>Bacteria</taxon>
        <taxon>Pseudomonadati</taxon>
        <taxon>Pseudomonadota</taxon>
        <taxon>Alphaproteobacteria</taxon>
        <taxon>Rhodospirillales</taxon>
        <taxon>Magnetospirillaceae</taxon>
        <taxon>Paramagnetospirillum</taxon>
    </lineage>
</organism>
<dbReference type="Proteomes" id="UP000251075">
    <property type="component" value="Unassembled WGS sequence"/>
</dbReference>
<dbReference type="PANTHER" id="PTHR37460:SF1">
    <property type="entry name" value="ENDONUCLEASE III"/>
    <property type="match status" value="1"/>
</dbReference>
<sequence>MTRDRNGIAADFHADATGIPKEVGAYVLLIHLRDNLVVKLVGRPEATLAPGHYLYCGSAHGPGGIKARVGRHMQREKAIRWHVDRLTTKGTVLGAWVFPGGDECELVAMLTGLPVPIPGFGSSDCETCSSHLLEWPLGVALPFNSRSN</sequence>
<name>A0A364NSY8_9PROT</name>
<dbReference type="EMBL" id="PGTO01000030">
    <property type="protein sequence ID" value="RAU20201.1"/>
    <property type="molecule type" value="Genomic_DNA"/>
</dbReference>
<dbReference type="AlphaFoldDB" id="A0A364NSY8"/>
<dbReference type="PANTHER" id="PTHR37460">
    <property type="entry name" value="ENDONUCLEASE III"/>
    <property type="match status" value="1"/>
</dbReference>
<dbReference type="Pfam" id="PF01986">
    <property type="entry name" value="DUF123"/>
    <property type="match status" value="1"/>
</dbReference>
<dbReference type="CDD" id="cd10441">
    <property type="entry name" value="GIY-YIG_COG1833"/>
    <property type="match status" value="1"/>
</dbReference>
<proteinExistence type="predicted"/>
<dbReference type="RefSeq" id="WP_112147293.1">
    <property type="nucleotide sequence ID" value="NZ_PGTO01000030.1"/>
</dbReference>
<accession>A0A364NSY8</accession>
<evidence type="ECO:0000313" key="2">
    <source>
        <dbReference type="Proteomes" id="UP000251075"/>
    </source>
</evidence>
<keyword evidence="2" id="KW-1185">Reference proteome</keyword>
<dbReference type="OrthoDB" id="9811593at2"/>
<reference evidence="1 2" key="1">
    <citation type="submission" date="2017-11" db="EMBL/GenBank/DDBJ databases">
        <title>Draft genome sequence of magnetotactic bacterium Magnetospirillum kuznetsovii LBB-42.</title>
        <authorList>
            <person name="Grouzdev D.S."/>
            <person name="Rysina M.S."/>
            <person name="Baslerov R.V."/>
            <person name="Koziaeva V."/>
        </authorList>
    </citation>
    <scope>NUCLEOTIDE SEQUENCE [LARGE SCALE GENOMIC DNA]</scope>
    <source>
        <strain evidence="1 2">LBB-42</strain>
    </source>
</reference>
<comment type="caution">
    <text evidence="1">The sequence shown here is derived from an EMBL/GenBank/DDBJ whole genome shotgun (WGS) entry which is preliminary data.</text>
</comment>
<protein>
    <submittedName>
        <fullName evidence="1">DUF123 domain-containing protein</fullName>
    </submittedName>
</protein>
<evidence type="ECO:0000313" key="1">
    <source>
        <dbReference type="EMBL" id="RAU20201.1"/>
    </source>
</evidence>
<dbReference type="InterPro" id="IPR002837">
    <property type="entry name" value="DUF123"/>
</dbReference>